<dbReference type="Proteomes" id="UP001314263">
    <property type="component" value="Unassembled WGS sequence"/>
</dbReference>
<organism evidence="4 5">
    <name type="scientific">Coccomyxa viridis</name>
    <dbReference type="NCBI Taxonomy" id="1274662"/>
    <lineage>
        <taxon>Eukaryota</taxon>
        <taxon>Viridiplantae</taxon>
        <taxon>Chlorophyta</taxon>
        <taxon>core chlorophytes</taxon>
        <taxon>Trebouxiophyceae</taxon>
        <taxon>Trebouxiophyceae incertae sedis</taxon>
        <taxon>Coccomyxaceae</taxon>
        <taxon>Coccomyxa</taxon>
    </lineage>
</organism>
<feature type="domain" description="AB hydrolase-1" evidence="3">
    <location>
        <begin position="111"/>
        <end position="369"/>
    </location>
</feature>
<dbReference type="InterPro" id="IPR000073">
    <property type="entry name" value="AB_hydrolase_1"/>
</dbReference>
<dbReference type="InterPro" id="IPR051601">
    <property type="entry name" value="Serine_prot/Carboxylest_S33"/>
</dbReference>
<keyword evidence="2" id="KW-0378">Hydrolase</keyword>
<comment type="similarity">
    <text evidence="1">Belongs to the peptidase S33 family.</text>
</comment>
<dbReference type="PANTHER" id="PTHR43248">
    <property type="entry name" value="2-SUCCINYL-6-HYDROXY-2,4-CYCLOHEXADIENE-1-CARBOXYLATE SYNTHASE"/>
    <property type="match status" value="1"/>
</dbReference>
<dbReference type="PANTHER" id="PTHR43248:SF14">
    <property type="entry name" value="ALPHA_BETA-HYDROLASES SUPERFAMILY PROTEIN"/>
    <property type="match status" value="1"/>
</dbReference>
<dbReference type="Gene3D" id="3.40.50.1820">
    <property type="entry name" value="alpha/beta hydrolase"/>
    <property type="match status" value="1"/>
</dbReference>
<keyword evidence="5" id="KW-1185">Reference proteome</keyword>
<dbReference type="GO" id="GO:0016787">
    <property type="term" value="F:hydrolase activity"/>
    <property type="evidence" value="ECO:0007669"/>
    <property type="project" value="UniProtKB-KW"/>
</dbReference>
<reference evidence="4 5" key="1">
    <citation type="submission" date="2023-10" db="EMBL/GenBank/DDBJ databases">
        <authorList>
            <person name="Maclean D."/>
            <person name="Macfadyen A."/>
        </authorList>
    </citation>
    <scope>NUCLEOTIDE SEQUENCE [LARGE SCALE GENOMIC DNA]</scope>
</reference>
<dbReference type="EMBL" id="CAUYUE010000009">
    <property type="protein sequence ID" value="CAK0784048.1"/>
    <property type="molecule type" value="Genomic_DNA"/>
</dbReference>
<accession>A0AAV1IDS8</accession>
<proteinExistence type="inferred from homology"/>
<evidence type="ECO:0000313" key="5">
    <source>
        <dbReference type="Proteomes" id="UP001314263"/>
    </source>
</evidence>
<dbReference type="SUPFAM" id="SSF53474">
    <property type="entry name" value="alpha/beta-Hydrolases"/>
    <property type="match status" value="1"/>
</dbReference>
<evidence type="ECO:0000256" key="1">
    <source>
        <dbReference type="ARBA" id="ARBA00010088"/>
    </source>
</evidence>
<comment type="caution">
    <text evidence="4">The sequence shown here is derived from an EMBL/GenBank/DDBJ whole genome shotgun (WGS) entry which is preliminary data.</text>
</comment>
<evidence type="ECO:0000256" key="2">
    <source>
        <dbReference type="ARBA" id="ARBA00022801"/>
    </source>
</evidence>
<sequence>MSLALREYHGAKLLKPQDLGLRPLLDASSKTSSRRRILSQSQASSNVLYDRDMGRPVLERAQGNIISSKPFIAHSTEASTQRGLLAHELIQGPLVKWSTRGSISRAPPTCVLVHGIMGSRRNMLNFALRLTRTFPSWQVLLADLRCHGQSAHMGPGMPDNSVESAAADVLELLRHLRLFPEILIGHSFGGKVIMSMADQFGRIGPRLPRPVQVWVLDALPGSMAEAAGPELRHRKDHPQDLIDRLQEYPLPVESRAALQNHLVQHGFSLGVASWVTSNLRPSQDDPRKSLWSFDLKGIGEMYRSYEARSFWPFLSAPTQGIHIHFVRAQHSSYNWTRADLDRLAAYGHGVHTLVEAGHWLHTDNPEGLLQILTPAFTNMPRLS</sequence>
<gene>
    <name evidence="4" type="ORF">CVIRNUC_007251</name>
</gene>
<protein>
    <recommendedName>
        <fullName evidence="3">AB hydrolase-1 domain-containing protein</fullName>
    </recommendedName>
</protein>
<dbReference type="AlphaFoldDB" id="A0AAV1IDS8"/>
<name>A0AAV1IDS8_9CHLO</name>
<evidence type="ECO:0000259" key="3">
    <source>
        <dbReference type="Pfam" id="PF12697"/>
    </source>
</evidence>
<dbReference type="Pfam" id="PF12697">
    <property type="entry name" value="Abhydrolase_6"/>
    <property type="match status" value="1"/>
</dbReference>
<evidence type="ECO:0000313" key="4">
    <source>
        <dbReference type="EMBL" id="CAK0784048.1"/>
    </source>
</evidence>
<dbReference type="InterPro" id="IPR029058">
    <property type="entry name" value="AB_hydrolase_fold"/>
</dbReference>